<organism evidence="1 2">
    <name type="scientific">Aquimarina algicola</name>
    <dbReference type="NCBI Taxonomy" id="2589995"/>
    <lineage>
        <taxon>Bacteria</taxon>
        <taxon>Pseudomonadati</taxon>
        <taxon>Bacteroidota</taxon>
        <taxon>Flavobacteriia</taxon>
        <taxon>Flavobacteriales</taxon>
        <taxon>Flavobacteriaceae</taxon>
        <taxon>Aquimarina</taxon>
    </lineage>
</organism>
<evidence type="ECO:0000313" key="1">
    <source>
        <dbReference type="EMBL" id="TPN87095.1"/>
    </source>
</evidence>
<reference evidence="1 2" key="1">
    <citation type="submission" date="2019-06" db="EMBL/GenBank/DDBJ databases">
        <authorList>
            <person name="Meng X."/>
        </authorList>
    </citation>
    <scope>NUCLEOTIDE SEQUENCE [LARGE SCALE GENOMIC DNA]</scope>
    <source>
        <strain evidence="1 2">M625</strain>
    </source>
</reference>
<keyword evidence="2" id="KW-1185">Reference proteome</keyword>
<protein>
    <submittedName>
        <fullName evidence="1">Uncharacterized protein</fullName>
    </submittedName>
</protein>
<name>A0A504JF51_9FLAO</name>
<evidence type="ECO:0000313" key="2">
    <source>
        <dbReference type="Proteomes" id="UP000315540"/>
    </source>
</evidence>
<dbReference type="RefSeq" id="WP_140591256.1">
    <property type="nucleotide sequence ID" value="NZ_VFWZ01000002.1"/>
</dbReference>
<dbReference type="AlphaFoldDB" id="A0A504JF51"/>
<proteinExistence type="predicted"/>
<accession>A0A504JF51</accession>
<comment type="caution">
    <text evidence="1">The sequence shown here is derived from an EMBL/GenBank/DDBJ whole genome shotgun (WGS) entry which is preliminary data.</text>
</comment>
<dbReference type="Proteomes" id="UP000315540">
    <property type="component" value="Unassembled WGS sequence"/>
</dbReference>
<gene>
    <name evidence="1" type="ORF">FHK87_05755</name>
</gene>
<dbReference type="EMBL" id="VFWZ01000002">
    <property type="protein sequence ID" value="TPN87095.1"/>
    <property type="molecule type" value="Genomic_DNA"/>
</dbReference>
<sequence>MPNANEVYEKLSKIEKSSILKTIDTIVDMKTPLEISKRLADQLHKKFLSLGIFKASNVLFIEAEKSVFQKIISLRFYRNIRSMRSNKLKVKSGF</sequence>